<dbReference type="EMBL" id="QGNW01001670">
    <property type="protein sequence ID" value="RVW33644.1"/>
    <property type="molecule type" value="Genomic_DNA"/>
</dbReference>
<reference evidence="3 4" key="1">
    <citation type="journal article" date="2018" name="PLoS Genet.">
        <title>Population sequencing reveals clonal diversity and ancestral inbreeding in the grapevine cultivar Chardonnay.</title>
        <authorList>
            <person name="Roach M.J."/>
            <person name="Johnson D.L."/>
            <person name="Bohlmann J."/>
            <person name="van Vuuren H.J."/>
            <person name="Jones S.J."/>
            <person name="Pretorius I.S."/>
            <person name="Schmidt S.A."/>
            <person name="Borneman A.R."/>
        </authorList>
    </citation>
    <scope>NUCLEOTIDE SEQUENCE [LARGE SCALE GENOMIC DNA]</scope>
    <source>
        <strain evidence="4">cv. Chardonnay</strain>
        <tissue evidence="3">Leaf</tissue>
    </source>
</reference>
<evidence type="ECO:0000313" key="3">
    <source>
        <dbReference type="EMBL" id="RVW33644.1"/>
    </source>
</evidence>
<feature type="region of interest" description="Disordered" evidence="1">
    <location>
        <begin position="174"/>
        <end position="196"/>
    </location>
</feature>
<dbReference type="PANTHER" id="PTHR47273:SF6">
    <property type="entry name" value="POLLEN OLE E 1 ALLERGEN AND EXTENSIN FAMILY PROTEIN"/>
    <property type="match status" value="1"/>
</dbReference>
<organism evidence="3 4">
    <name type="scientific">Vitis vinifera</name>
    <name type="common">Grape</name>
    <dbReference type="NCBI Taxonomy" id="29760"/>
    <lineage>
        <taxon>Eukaryota</taxon>
        <taxon>Viridiplantae</taxon>
        <taxon>Streptophyta</taxon>
        <taxon>Embryophyta</taxon>
        <taxon>Tracheophyta</taxon>
        <taxon>Spermatophyta</taxon>
        <taxon>Magnoliopsida</taxon>
        <taxon>eudicotyledons</taxon>
        <taxon>Gunneridae</taxon>
        <taxon>Pentapetalae</taxon>
        <taxon>rosids</taxon>
        <taxon>Vitales</taxon>
        <taxon>Vitaceae</taxon>
        <taxon>Viteae</taxon>
        <taxon>Vitis</taxon>
    </lineage>
</organism>
<feature type="signal peptide" evidence="2">
    <location>
        <begin position="1"/>
        <end position="30"/>
    </location>
</feature>
<dbReference type="KEGG" id="vvi:100263809"/>
<dbReference type="OrthoDB" id="744797at2759"/>
<dbReference type="Proteomes" id="UP000288805">
    <property type="component" value="Unassembled WGS sequence"/>
</dbReference>
<dbReference type="AlphaFoldDB" id="A0A438DDU0"/>
<protein>
    <recommendedName>
        <fullName evidence="5">Pollen Ole e 1 allergen and extensin family protein</fullName>
    </recommendedName>
</protein>
<evidence type="ECO:0000313" key="4">
    <source>
        <dbReference type="Proteomes" id="UP000288805"/>
    </source>
</evidence>
<gene>
    <name evidence="3" type="ORF">CK203_092942</name>
</gene>
<evidence type="ECO:0000256" key="1">
    <source>
        <dbReference type="SAM" id="MobiDB-lite"/>
    </source>
</evidence>
<dbReference type="Gramene" id="Vitis10g00333.t01">
    <property type="protein sequence ID" value="Vitis10g00333.t01.CDS"/>
    <property type="gene ID" value="Vitis10g00333"/>
</dbReference>
<sequence>MSYFCVCKYNNLVIMLVFLVFFFGTSGAAGRESLLPELWSREDMVQVAGYGEEKLSTVLVTGTVLCHTCLDKESQNPSLPISGASVSVTCHASGKKRRSTLAQGVTDENGDFIIDLPSELHAVPNLEKTCSVEVHQLPRNSLCQPGFVRKHRGIRLSSVGNGIRTYTARTISFMDPKSKPSPASMKKMAGKDEMSW</sequence>
<accession>A0A438DDU0</accession>
<evidence type="ECO:0000256" key="2">
    <source>
        <dbReference type="SAM" id="SignalP"/>
    </source>
</evidence>
<feature type="chain" id="PRO_5018991690" description="Pollen Ole e 1 allergen and extensin family protein" evidence="2">
    <location>
        <begin position="31"/>
        <end position="196"/>
    </location>
</feature>
<comment type="caution">
    <text evidence="3">The sequence shown here is derived from an EMBL/GenBank/DDBJ whole genome shotgun (WGS) entry which is preliminary data.</text>
</comment>
<dbReference type="Pfam" id="PF01190">
    <property type="entry name" value="Pollen_Ole_e_1"/>
    <property type="match status" value="1"/>
</dbReference>
<evidence type="ECO:0008006" key="5">
    <source>
        <dbReference type="Google" id="ProtNLM"/>
    </source>
</evidence>
<name>A0A438DDU0_VITVI</name>
<proteinExistence type="predicted"/>
<keyword evidence="2" id="KW-0732">Signal</keyword>
<dbReference type="PANTHER" id="PTHR47273">
    <property type="entry name" value="EXPRESSED PROTEIN"/>
    <property type="match status" value="1"/>
</dbReference>